<reference evidence="3 4" key="1">
    <citation type="journal article" date="2015" name="Genome Announc.">
        <title>Expanding the biotechnology potential of lactobacilli through comparative genomics of 213 strains and associated genera.</title>
        <authorList>
            <person name="Sun Z."/>
            <person name="Harris H.M."/>
            <person name="McCann A."/>
            <person name="Guo C."/>
            <person name="Argimon S."/>
            <person name="Zhang W."/>
            <person name="Yang X."/>
            <person name="Jeffery I.B."/>
            <person name="Cooney J.C."/>
            <person name="Kagawa T.F."/>
            <person name="Liu W."/>
            <person name="Song Y."/>
            <person name="Salvetti E."/>
            <person name="Wrobel A."/>
            <person name="Rasinkangas P."/>
            <person name="Parkhill J."/>
            <person name="Rea M.C."/>
            <person name="O'Sullivan O."/>
            <person name="Ritari J."/>
            <person name="Douillard F.P."/>
            <person name="Paul Ross R."/>
            <person name="Yang R."/>
            <person name="Briner A.E."/>
            <person name="Felis G.E."/>
            <person name="de Vos W.M."/>
            <person name="Barrangou R."/>
            <person name="Klaenhammer T.R."/>
            <person name="Caufield P.W."/>
            <person name="Cui Y."/>
            <person name="Zhang H."/>
            <person name="O'Toole P.W."/>
        </authorList>
    </citation>
    <scope>NUCLEOTIDE SEQUENCE [LARGE SCALE GENOMIC DNA]</scope>
    <source>
        <strain evidence="3 4">DSM 13343</strain>
    </source>
</reference>
<feature type="domain" description="Peptidase M16 N-terminal" evidence="1">
    <location>
        <begin position="61"/>
        <end position="150"/>
    </location>
</feature>
<dbReference type="Gene3D" id="3.30.830.10">
    <property type="entry name" value="Metalloenzyme, LuxS/M16 peptidase-like"/>
    <property type="match status" value="2"/>
</dbReference>
<sequence length="434" mass="48021">MEKHDYPTLGEVLYTQTLTNGLRVLIVPKPDFHETYALFATNYGAIDTSFVPIGETEMVQQPAGIAHFLEHKMFEKADHDAFDLFGETGANANAYTSTTRTAYLFSASRAVDQNLNTLLDFVQDPYFTDKTVNKEKGIIGQEIQMYQDDPGWRLYLGLLGSLYPNHPASVDVTGTIDSIATITPEMLYQARARFYHPSNMTLTVVGPVDPEHVIDLVVANQATKTFPASDSILRGVDWDLDKHSVIAHRELALPVVRPKVMVGIKGQTKIVDDEAGLKQQIATRLLLEALFGDSSPLYQQWYDAGLVDDSFDYGFEAQRTFNFATLGGDADDPTALIDALQQVIAQGVDQPELTPERFERLKHAALGKYAMSLNSMSSIANGISSQSFGAVNLFDYQRLLQNVSFEDVQTAARQLFDPEAVASLIIYPTDGEEA</sequence>
<dbReference type="OrthoDB" id="9811314at2"/>
<dbReference type="InterPro" id="IPR011765">
    <property type="entry name" value="Pept_M16_N"/>
</dbReference>
<dbReference type="RefSeq" id="WP_056962399.1">
    <property type="nucleotide sequence ID" value="NZ_AZEU01000027.1"/>
</dbReference>
<dbReference type="NCBIfam" id="NF047421">
    <property type="entry name" value="YfmH_fam"/>
    <property type="match status" value="1"/>
</dbReference>
<feature type="domain" description="Peptidase M16 C-terminal" evidence="2">
    <location>
        <begin position="181"/>
        <end position="364"/>
    </location>
</feature>
<dbReference type="PATRIC" id="fig|1423769.4.peg.2122"/>
<dbReference type="InterPro" id="IPR050361">
    <property type="entry name" value="MPP/UQCRC_Complex"/>
</dbReference>
<accession>A0A0R1RF51</accession>
<proteinExistence type="predicted"/>
<dbReference type="SUPFAM" id="SSF63411">
    <property type="entry name" value="LuxS/MPP-like metallohydrolase"/>
    <property type="match status" value="2"/>
</dbReference>
<evidence type="ECO:0000259" key="1">
    <source>
        <dbReference type="Pfam" id="PF00675"/>
    </source>
</evidence>
<dbReference type="Proteomes" id="UP000051790">
    <property type="component" value="Unassembled WGS sequence"/>
</dbReference>
<evidence type="ECO:0000259" key="2">
    <source>
        <dbReference type="Pfam" id="PF05193"/>
    </source>
</evidence>
<evidence type="ECO:0000313" key="3">
    <source>
        <dbReference type="EMBL" id="KRL52866.1"/>
    </source>
</evidence>
<dbReference type="EMBL" id="AZEU01000027">
    <property type="protein sequence ID" value="KRL52866.1"/>
    <property type="molecule type" value="Genomic_DNA"/>
</dbReference>
<dbReference type="PANTHER" id="PTHR11851">
    <property type="entry name" value="METALLOPROTEASE"/>
    <property type="match status" value="1"/>
</dbReference>
<name>A0A0R1RF51_9LACO</name>
<dbReference type="InterPro" id="IPR007863">
    <property type="entry name" value="Peptidase_M16_C"/>
</dbReference>
<organism evidence="3 4">
    <name type="scientific">Lacticaseibacillus manihotivorans DSM 13343 = JCM 12514</name>
    <dbReference type="NCBI Taxonomy" id="1423769"/>
    <lineage>
        <taxon>Bacteria</taxon>
        <taxon>Bacillati</taxon>
        <taxon>Bacillota</taxon>
        <taxon>Bacilli</taxon>
        <taxon>Lactobacillales</taxon>
        <taxon>Lactobacillaceae</taxon>
        <taxon>Lacticaseibacillus</taxon>
    </lineage>
</organism>
<evidence type="ECO:0000313" key="4">
    <source>
        <dbReference type="Proteomes" id="UP000051790"/>
    </source>
</evidence>
<comment type="caution">
    <text evidence="3">The sequence shown here is derived from an EMBL/GenBank/DDBJ whole genome shotgun (WGS) entry which is preliminary data.</text>
</comment>
<protein>
    <submittedName>
        <fullName evidence="3">Zn-dependent peptidase</fullName>
    </submittedName>
</protein>
<dbReference type="PANTHER" id="PTHR11851:SF134">
    <property type="entry name" value="ZINC-DEPENDENT PROTEASE"/>
    <property type="match status" value="1"/>
</dbReference>
<dbReference type="AlphaFoldDB" id="A0A0R1RF51"/>
<dbReference type="GO" id="GO:0046872">
    <property type="term" value="F:metal ion binding"/>
    <property type="evidence" value="ECO:0007669"/>
    <property type="project" value="InterPro"/>
</dbReference>
<dbReference type="Pfam" id="PF05193">
    <property type="entry name" value="Peptidase_M16_C"/>
    <property type="match status" value="1"/>
</dbReference>
<dbReference type="Pfam" id="PF00675">
    <property type="entry name" value="Peptidase_M16"/>
    <property type="match status" value="1"/>
</dbReference>
<dbReference type="InterPro" id="IPR011249">
    <property type="entry name" value="Metalloenz_LuxS/M16"/>
</dbReference>
<gene>
    <name evidence="3" type="ORF">FD01_GL001971</name>
</gene>
<keyword evidence="4" id="KW-1185">Reference proteome</keyword>